<evidence type="ECO:0000256" key="4">
    <source>
        <dbReference type="ARBA" id="ARBA00022927"/>
    </source>
</evidence>
<keyword evidence="5 8" id="KW-1133">Transmembrane helix</keyword>
<comment type="caution">
    <text evidence="8">Lacks conserved residue(s) required for the propagation of feature annotation.</text>
</comment>
<proteinExistence type="inferred from homology"/>
<dbReference type="PANTHER" id="PTHR23137">
    <property type="entry name" value="VESICLE TRANSPORT PROTEIN-RELATED"/>
    <property type="match status" value="1"/>
</dbReference>
<keyword evidence="2 8" id="KW-0813">Transport</keyword>
<dbReference type="EMBL" id="HBHR01016671">
    <property type="protein sequence ID" value="CAD9868019.1"/>
    <property type="molecule type" value="Transcribed_RNA"/>
</dbReference>
<sequence>MIGCAVTLGFGLLLSMGSVFRIMQLIRGRPIPFVVFYSLGNVVSLCGSMFLSGPWNQIKRMFAPTRAFATIVYLSTLVTTLTLAFTPGVPFKGGILLILFIVQLLALFWYMLSYIPGARNYATKCLKASCCEGDWE</sequence>
<feature type="transmembrane region" description="Helical" evidence="8">
    <location>
        <begin position="67"/>
        <end position="85"/>
    </location>
</feature>
<evidence type="ECO:0000256" key="8">
    <source>
        <dbReference type="RuleBase" id="RU363111"/>
    </source>
</evidence>
<dbReference type="GO" id="GO:0016192">
    <property type="term" value="P:vesicle-mediated transport"/>
    <property type="evidence" value="ECO:0007669"/>
    <property type="project" value="InterPro"/>
</dbReference>
<feature type="transmembrane region" description="Helical" evidence="8">
    <location>
        <begin position="31"/>
        <end position="55"/>
    </location>
</feature>
<gene>
    <name evidence="9" type="ORF">FJAP1339_LOCUS8350</name>
</gene>
<dbReference type="GO" id="GO:0012505">
    <property type="term" value="C:endomembrane system"/>
    <property type="evidence" value="ECO:0007669"/>
    <property type="project" value="UniProtKB-ARBA"/>
</dbReference>
<dbReference type="PANTHER" id="PTHR23137:SF6">
    <property type="entry name" value="VESICLE TRANSPORT PROTEIN"/>
    <property type="match status" value="1"/>
</dbReference>
<dbReference type="InterPro" id="IPR011691">
    <property type="entry name" value="Vesicle_transpt_SFT2"/>
</dbReference>
<feature type="transmembrane region" description="Helical" evidence="8">
    <location>
        <begin position="91"/>
        <end position="112"/>
    </location>
</feature>
<comment type="similarity">
    <text evidence="7 8">Belongs to the SFT2 family.</text>
</comment>
<evidence type="ECO:0000256" key="6">
    <source>
        <dbReference type="ARBA" id="ARBA00023136"/>
    </source>
</evidence>
<evidence type="ECO:0000256" key="2">
    <source>
        <dbReference type="ARBA" id="ARBA00022448"/>
    </source>
</evidence>
<keyword evidence="4 8" id="KW-0653">Protein transport</keyword>
<comment type="function">
    <text evidence="8">May be involved in fusion of retrograde transport vesicles derived from an endocytic compartment with the Golgi complex.</text>
</comment>
<keyword evidence="3 8" id="KW-0812">Transmembrane</keyword>
<protein>
    <recommendedName>
        <fullName evidence="8">Vesicle transport protein</fullName>
    </recommendedName>
</protein>
<dbReference type="AlphaFoldDB" id="A0A7S2XZK4"/>
<keyword evidence="6 8" id="KW-0472">Membrane</keyword>
<dbReference type="GO" id="GO:0005737">
    <property type="term" value="C:cytoplasm"/>
    <property type="evidence" value="ECO:0007669"/>
    <property type="project" value="UniProtKB-ARBA"/>
</dbReference>
<evidence type="ECO:0000256" key="5">
    <source>
        <dbReference type="ARBA" id="ARBA00022989"/>
    </source>
</evidence>
<organism evidence="9">
    <name type="scientific">Fibrocapsa japonica</name>
    <dbReference type="NCBI Taxonomy" id="94617"/>
    <lineage>
        <taxon>Eukaryota</taxon>
        <taxon>Sar</taxon>
        <taxon>Stramenopiles</taxon>
        <taxon>Ochrophyta</taxon>
        <taxon>Raphidophyceae</taxon>
        <taxon>Chattonellales</taxon>
        <taxon>Chattonellaceae</taxon>
        <taxon>Fibrocapsa</taxon>
    </lineage>
</organism>
<evidence type="ECO:0000256" key="1">
    <source>
        <dbReference type="ARBA" id="ARBA00004141"/>
    </source>
</evidence>
<dbReference type="InterPro" id="IPR007305">
    <property type="entry name" value="Vesicle_transpt_Got1/SFT2"/>
</dbReference>
<reference evidence="9" key="1">
    <citation type="submission" date="2021-01" db="EMBL/GenBank/DDBJ databases">
        <authorList>
            <person name="Corre E."/>
            <person name="Pelletier E."/>
            <person name="Niang G."/>
            <person name="Scheremetjew M."/>
            <person name="Finn R."/>
            <person name="Kale V."/>
            <person name="Holt S."/>
            <person name="Cochrane G."/>
            <person name="Meng A."/>
            <person name="Brown T."/>
            <person name="Cohen L."/>
        </authorList>
    </citation>
    <scope>NUCLEOTIDE SEQUENCE</scope>
    <source>
        <strain evidence="9">CCMP1661</strain>
    </source>
</reference>
<accession>A0A7S2XZK4</accession>
<dbReference type="Pfam" id="PF04178">
    <property type="entry name" value="Got1"/>
    <property type="match status" value="1"/>
</dbReference>
<dbReference type="GO" id="GO:0015031">
    <property type="term" value="P:protein transport"/>
    <property type="evidence" value="ECO:0007669"/>
    <property type="project" value="UniProtKB-KW"/>
</dbReference>
<comment type="subcellular location">
    <subcellularLocation>
        <location evidence="1 8">Membrane</location>
        <topology evidence="1 8">Multi-pass membrane protein</topology>
    </subcellularLocation>
</comment>
<dbReference type="GO" id="GO:0016020">
    <property type="term" value="C:membrane"/>
    <property type="evidence" value="ECO:0007669"/>
    <property type="project" value="UniProtKB-SubCell"/>
</dbReference>
<evidence type="ECO:0000256" key="7">
    <source>
        <dbReference type="ARBA" id="ARBA00025800"/>
    </source>
</evidence>
<evidence type="ECO:0000313" key="9">
    <source>
        <dbReference type="EMBL" id="CAD9868019.1"/>
    </source>
</evidence>
<evidence type="ECO:0000256" key="3">
    <source>
        <dbReference type="ARBA" id="ARBA00022692"/>
    </source>
</evidence>
<name>A0A7S2XZK4_9STRA</name>